<proteinExistence type="predicted"/>
<comment type="caution">
    <text evidence="2">The sequence shown here is derived from an EMBL/GenBank/DDBJ whole genome shotgun (WGS) entry which is preliminary data.</text>
</comment>
<name>A0A2U2MWH5_9GAMM</name>
<protein>
    <recommendedName>
        <fullName evidence="1">YjiS-like domain-containing protein</fullName>
    </recommendedName>
</protein>
<sequence>MFEQVGPCECGASRGTGSSRQVGWILAIRRCLRTWRGRRAVRRQLREDLVRLDDRMLRDIGVSRRELLRVAYRPFWCP</sequence>
<keyword evidence="3" id="KW-1185">Reference proteome</keyword>
<reference evidence="2 3" key="1">
    <citation type="submission" date="2018-05" db="EMBL/GenBank/DDBJ databases">
        <title>Spiribacter halobius sp. nov., a moderately halophilic bacterium isolated from marine solar saltern.</title>
        <authorList>
            <person name="Zheng W.-S."/>
            <person name="Lu D.-C."/>
            <person name="Du Z.-J."/>
        </authorList>
    </citation>
    <scope>NUCLEOTIDE SEQUENCE [LARGE SCALE GENOMIC DNA]</scope>
    <source>
        <strain evidence="2 3">E85</strain>
    </source>
</reference>
<evidence type="ECO:0000259" key="1">
    <source>
        <dbReference type="Pfam" id="PF06568"/>
    </source>
</evidence>
<evidence type="ECO:0000313" key="3">
    <source>
        <dbReference type="Proteomes" id="UP000245474"/>
    </source>
</evidence>
<dbReference type="AlphaFoldDB" id="A0A2U2MWH5"/>
<accession>A0A2U2MWH5</accession>
<evidence type="ECO:0000313" key="2">
    <source>
        <dbReference type="EMBL" id="PWG61217.1"/>
    </source>
</evidence>
<dbReference type="InterPro" id="IPR009506">
    <property type="entry name" value="YjiS-like"/>
</dbReference>
<feature type="domain" description="YjiS-like" evidence="1">
    <location>
        <begin position="32"/>
        <end position="66"/>
    </location>
</feature>
<gene>
    <name evidence="2" type="ORF">DEM34_17710</name>
</gene>
<dbReference type="Proteomes" id="UP000245474">
    <property type="component" value="Unassembled WGS sequence"/>
</dbReference>
<dbReference type="Pfam" id="PF06568">
    <property type="entry name" value="YjiS-like"/>
    <property type="match status" value="1"/>
</dbReference>
<organism evidence="2 3">
    <name type="scientific">Sediminicurvatus halobius</name>
    <dbReference type="NCBI Taxonomy" id="2182432"/>
    <lineage>
        <taxon>Bacteria</taxon>
        <taxon>Pseudomonadati</taxon>
        <taxon>Pseudomonadota</taxon>
        <taxon>Gammaproteobacteria</taxon>
        <taxon>Chromatiales</taxon>
        <taxon>Ectothiorhodospiraceae</taxon>
        <taxon>Sediminicurvatus</taxon>
    </lineage>
</organism>
<dbReference type="EMBL" id="QFFI01000044">
    <property type="protein sequence ID" value="PWG61217.1"/>
    <property type="molecule type" value="Genomic_DNA"/>
</dbReference>